<reference evidence="1" key="1">
    <citation type="journal article" date="2020" name="New Phytol.">
        <title>Comparative genomics reveals dynamic genome evolution in host specialist ectomycorrhizal fungi.</title>
        <authorList>
            <person name="Lofgren L.A."/>
            <person name="Nguyen N.H."/>
            <person name="Vilgalys R."/>
            <person name="Ruytinx J."/>
            <person name="Liao H.L."/>
            <person name="Branco S."/>
            <person name="Kuo A."/>
            <person name="LaButti K."/>
            <person name="Lipzen A."/>
            <person name="Andreopoulos W."/>
            <person name="Pangilinan J."/>
            <person name="Riley R."/>
            <person name="Hundley H."/>
            <person name="Na H."/>
            <person name="Barry K."/>
            <person name="Grigoriev I.V."/>
            <person name="Stajich J.E."/>
            <person name="Kennedy P.G."/>
        </authorList>
    </citation>
    <scope>NUCLEOTIDE SEQUENCE</scope>
    <source>
        <strain evidence="1">FC203</strain>
    </source>
</reference>
<dbReference type="EMBL" id="JABBWK010000162">
    <property type="protein sequence ID" value="KAG1889092.1"/>
    <property type="molecule type" value="Genomic_DNA"/>
</dbReference>
<keyword evidence="2" id="KW-1185">Reference proteome</keyword>
<name>A0AAD4DQ27_9AGAM</name>
<dbReference type="Proteomes" id="UP001195769">
    <property type="component" value="Unassembled WGS sequence"/>
</dbReference>
<evidence type="ECO:0000313" key="1">
    <source>
        <dbReference type="EMBL" id="KAG1889092.1"/>
    </source>
</evidence>
<protein>
    <recommendedName>
        <fullName evidence="3">Reverse transcriptase zinc-binding domain-containing protein</fullName>
    </recommendedName>
</protein>
<organism evidence="1 2">
    <name type="scientific">Suillus fuscotomentosus</name>
    <dbReference type="NCBI Taxonomy" id="1912939"/>
    <lineage>
        <taxon>Eukaryota</taxon>
        <taxon>Fungi</taxon>
        <taxon>Dikarya</taxon>
        <taxon>Basidiomycota</taxon>
        <taxon>Agaricomycotina</taxon>
        <taxon>Agaricomycetes</taxon>
        <taxon>Agaricomycetidae</taxon>
        <taxon>Boletales</taxon>
        <taxon>Suillineae</taxon>
        <taxon>Suillaceae</taxon>
        <taxon>Suillus</taxon>
    </lineage>
</organism>
<gene>
    <name evidence="1" type="ORF">F5891DRAFT_900102</name>
</gene>
<evidence type="ECO:0000313" key="2">
    <source>
        <dbReference type="Proteomes" id="UP001195769"/>
    </source>
</evidence>
<proteinExistence type="predicted"/>
<sequence length="95" mass="10689">SSLLFQLCSGHAPLNKHLHCIAKVPSPKCQQCGEREETVHHFIITCPKYTTQCLALQLELGSQTTLLKNLLNNSKCIKPLLRFIASTHRMEQTFG</sequence>
<accession>A0AAD4DQ27</accession>
<feature type="non-terminal residue" evidence="1">
    <location>
        <position position="1"/>
    </location>
</feature>
<dbReference type="GeneID" id="64667745"/>
<dbReference type="RefSeq" id="XP_041217411.1">
    <property type="nucleotide sequence ID" value="XM_041373447.1"/>
</dbReference>
<dbReference type="AlphaFoldDB" id="A0AAD4DQ27"/>
<comment type="caution">
    <text evidence="1">The sequence shown here is derived from an EMBL/GenBank/DDBJ whole genome shotgun (WGS) entry which is preliminary data.</text>
</comment>
<feature type="non-terminal residue" evidence="1">
    <location>
        <position position="95"/>
    </location>
</feature>
<evidence type="ECO:0008006" key="3">
    <source>
        <dbReference type="Google" id="ProtNLM"/>
    </source>
</evidence>